<keyword evidence="1" id="KW-0732">Signal</keyword>
<keyword evidence="7" id="KW-1185">Reference proteome</keyword>
<dbReference type="InterPro" id="IPR006626">
    <property type="entry name" value="PbH1"/>
</dbReference>
<dbReference type="InterPro" id="IPR006633">
    <property type="entry name" value="Carb-bd_sugar_hydrolysis-dom"/>
</dbReference>
<evidence type="ECO:0000313" key="6">
    <source>
        <dbReference type="EMBL" id="MFC5270637.1"/>
    </source>
</evidence>
<dbReference type="SMART" id="SM00722">
    <property type="entry name" value="CASH"/>
    <property type="match status" value="2"/>
</dbReference>
<dbReference type="Pfam" id="PF18962">
    <property type="entry name" value="Por_Secre_tail"/>
    <property type="match status" value="1"/>
</dbReference>
<feature type="domain" description="Carbohydrate-binding/sugar hydrolysis" evidence="5">
    <location>
        <begin position="1035"/>
        <end position="1169"/>
    </location>
</feature>
<dbReference type="InterPro" id="IPR013783">
    <property type="entry name" value="Ig-like_fold"/>
</dbReference>
<dbReference type="PANTHER" id="PTHR36453">
    <property type="entry name" value="SECRETED PROTEIN-RELATED"/>
    <property type="match status" value="1"/>
</dbReference>
<feature type="domain" description="Carbohydrate-binding/sugar hydrolysis" evidence="5">
    <location>
        <begin position="471"/>
        <end position="605"/>
    </location>
</feature>
<reference evidence="7" key="1">
    <citation type="journal article" date="2019" name="Int. J. Syst. Evol. Microbiol.">
        <title>The Global Catalogue of Microorganisms (GCM) 10K type strain sequencing project: providing services to taxonomists for standard genome sequencing and annotation.</title>
        <authorList>
            <consortium name="The Broad Institute Genomics Platform"/>
            <consortium name="The Broad Institute Genome Sequencing Center for Infectious Disease"/>
            <person name="Wu L."/>
            <person name="Ma J."/>
        </authorList>
    </citation>
    <scope>NUCLEOTIDE SEQUENCE [LARGE SCALE GENOMIC DNA]</scope>
    <source>
        <strain evidence="7">KACC 12602</strain>
    </source>
</reference>
<dbReference type="PANTHER" id="PTHR36453:SF1">
    <property type="entry name" value="RIGHT HANDED BETA HELIX DOMAIN-CONTAINING PROTEIN"/>
    <property type="match status" value="1"/>
</dbReference>
<gene>
    <name evidence="6" type="ORF">ACFPIB_08465</name>
</gene>
<dbReference type="Gene3D" id="2.60.40.10">
    <property type="entry name" value="Immunoglobulins"/>
    <property type="match status" value="1"/>
</dbReference>
<evidence type="ECO:0000256" key="2">
    <source>
        <dbReference type="ARBA" id="ARBA00022737"/>
    </source>
</evidence>
<protein>
    <submittedName>
        <fullName evidence="6">T9SS type A sorting domain-containing protein</fullName>
    </submittedName>
</protein>
<organism evidence="6 7">
    <name type="scientific">Adhaeribacter terreus</name>
    <dbReference type="NCBI Taxonomy" id="529703"/>
    <lineage>
        <taxon>Bacteria</taxon>
        <taxon>Pseudomonadati</taxon>
        <taxon>Bacteroidota</taxon>
        <taxon>Cytophagia</taxon>
        <taxon>Cytophagales</taxon>
        <taxon>Hymenobacteraceae</taxon>
        <taxon>Adhaeribacter</taxon>
    </lineage>
</organism>
<comment type="caution">
    <text evidence="6">The sequence shown here is derived from an EMBL/GenBank/DDBJ whole genome shotgun (WGS) entry which is preliminary data.</text>
</comment>
<dbReference type="InterPro" id="IPR012334">
    <property type="entry name" value="Pectin_lyas_fold"/>
</dbReference>
<dbReference type="NCBIfam" id="TIGR04183">
    <property type="entry name" value="Por_Secre_tail"/>
    <property type="match status" value="1"/>
</dbReference>
<dbReference type="EMBL" id="JBHSKT010000004">
    <property type="protein sequence ID" value="MFC5270637.1"/>
    <property type="molecule type" value="Genomic_DNA"/>
</dbReference>
<dbReference type="InterPro" id="IPR006558">
    <property type="entry name" value="LamG-like"/>
</dbReference>
<dbReference type="SMART" id="SM00560">
    <property type="entry name" value="LamGL"/>
    <property type="match status" value="1"/>
</dbReference>
<dbReference type="SMART" id="SM00710">
    <property type="entry name" value="PbH1"/>
    <property type="match status" value="10"/>
</dbReference>
<sequence>MRLKLTPLLFLILSVWGYFITPASHAQGLPELMYYKFDTPGTTTQNFASTPAGTNPAPLTGATIGGTGQYGTALVGNGGTTASNSVNTGWAPNLGAGSWTISMWLHNIPSSTTLQYFFGDVNTSSLRAFTGGVAGAGGIRLVGGGITAMDMANVIGTNPVVIHYVHDATAGNIKAYVNGVLNSTSTQTAVNFSGAGPFYVGGYPSNNGLPTGGLLDEFRLYNRALTAAEIATTWNVMLPYMPSPNDGGVTALNAPVSPTAPGSQPIQVTIKNYGTAPLTSAQIGWKVGTTTGTPYAWTGNLAPNASSSPITIGTHNFTNGTHAVKTWTNLPNGLTDGNHFNDTLTTTIIACNALTGTYTINQNAPATATNFTSFASALQGLNSCGISGPVVFNVVSGTGPYNEQINLGEINGVNATNTVTFNGNGNTITANPTGNLGAITLDGADFVKFDNLVITLDSTATAGWGVQFLNAADNNTISNCTINLPTNSTSTNFIGIGTGITYSTYGNHTNNSKIQNNTINGGYYGIRMNGTSTSATSAGNQITGNQIKDAYYYGIYLYYTGTMLVEGNDISRLGRNDGTTFYCLYNGYSQSNTISKNRIHGIGGSTIYGIYNYYGDSPAGAEAVIKNNVLYDFNNTGTTYALYSASADGTYFFHNTVDLRNTVNTGTVYGFYQTTAATNMKFQNNIISIDGGVSGTKYAVYYGVTTSAITSNNNDLYATNGTNVGYYSGAKATLADWQTASSQDANSVSVDPMFTNLTTGDLKPTNSTVNGIGTALTPAVTDDITGATRSTSNPDPGAHEFTPAANDAGIIAIITPTSPVQPGVNQPIQVTIKNFGMNVLTSATITANITGSATQTVTFNWTGSLVNNATANVTIGNYSFATGSYILDVCASNPNNATDGNPGNDCFATPVISCSALAGNYTINKNNPTGGTNFQSLADAVARVTSCGVSGPVTFTVAPNSGPYNEQMIIGAISGVNATNTVTFEGSGNTISANPTGGNLGAVTFDGGTYVKVNNFVITLDAAATAGWGVQFLNAADNNTISNCTINMPTNSTSTNFIGIGTGITYSTYGNHTNNSKIQNNTINGGYYGIRMNGTSTSATSAGNQITGNQIKDAYYYGIYLYYTGTMLVEGNDISRLGRNDGTTFYCLYNGYSQSNTISKNRIHGIGGSTIYGIYNYYGDSPAGAEAVIKNNVLYDFNNTGTTYALYSASADGTYFFHNTVDLRNTVNTGTVYGFYQTTAATNMKFQNNIISIDGGVSGTKYAVYYGVTTSAITSNNNDLYATNGANVGYYSGAKATLSDWQTASSQDANSISADPIFSSPATGDLQPTSVAVNNIGTPLASVTDDILGNPRSTTAPDLGAYEFTLNPNNVGIIAITGPVSGCGLTAQETITVTIKNYGTNTQTSILVMYSINNGTPVSQTYSGTLAPNATDTLVFTQTANLATAGPYTIVAATQFPGDADPTNDADTLMVANSLMPAGPVNINFEVPASGLNAMRVVTNARSNIKESTAAATGTGSTKGMIMDGVINTAWVVPSGTIAPWTSNPDHFSATYLCFTPLAGQPNDTLFLEFDLKQLYKTTHYNTNFRVTVNGQQIGGTYNPPFGGYGSAGAPWTHVKLDISSFLGNPTIEIGLESSVKEEYANGNGTANLIDNIMVQRIAGPTGIKENILQSNVVVFPNPSNGLFNLKVPTTTRNYSVEVMDLTGKLVKQQTVTNNSGTTQLNLNGTAKGIYILKIASEGNVATRKLIVE</sequence>
<dbReference type="SUPFAM" id="SSF51126">
    <property type="entry name" value="Pectin lyase-like"/>
    <property type="match status" value="3"/>
</dbReference>
<dbReference type="Gene3D" id="2.160.20.10">
    <property type="entry name" value="Single-stranded right-handed beta-helix, Pectin lyase-like"/>
    <property type="match status" value="2"/>
</dbReference>
<dbReference type="RefSeq" id="WP_378017003.1">
    <property type="nucleotide sequence ID" value="NZ_JBHSKT010000004.1"/>
</dbReference>
<dbReference type="InterPro" id="IPR039448">
    <property type="entry name" value="Beta_helix"/>
</dbReference>
<evidence type="ECO:0000256" key="3">
    <source>
        <dbReference type="ARBA" id="ARBA00023157"/>
    </source>
</evidence>
<dbReference type="Proteomes" id="UP001596161">
    <property type="component" value="Unassembled WGS sequence"/>
</dbReference>
<accession>A0ABW0E9S5</accession>
<evidence type="ECO:0000313" key="7">
    <source>
        <dbReference type="Proteomes" id="UP001596161"/>
    </source>
</evidence>
<dbReference type="InterPro" id="IPR026444">
    <property type="entry name" value="Secre_tail"/>
</dbReference>
<dbReference type="Gene3D" id="2.60.120.200">
    <property type="match status" value="1"/>
</dbReference>
<name>A0ABW0E9S5_9BACT</name>
<dbReference type="Gene3D" id="2.60.40.3080">
    <property type="match status" value="1"/>
</dbReference>
<dbReference type="SUPFAM" id="SSF49899">
    <property type="entry name" value="Concanavalin A-like lectins/glucanases"/>
    <property type="match status" value="1"/>
</dbReference>
<evidence type="ECO:0000256" key="1">
    <source>
        <dbReference type="ARBA" id="ARBA00022729"/>
    </source>
</evidence>
<evidence type="ECO:0000259" key="5">
    <source>
        <dbReference type="SMART" id="SM00722"/>
    </source>
</evidence>
<keyword evidence="3" id="KW-1015">Disulfide bond</keyword>
<dbReference type="Pfam" id="PF13229">
    <property type="entry name" value="Beta_helix"/>
    <property type="match status" value="2"/>
</dbReference>
<dbReference type="InterPro" id="IPR011050">
    <property type="entry name" value="Pectin_lyase_fold/virulence"/>
</dbReference>
<dbReference type="Pfam" id="PF13385">
    <property type="entry name" value="Laminin_G_3"/>
    <property type="match status" value="1"/>
</dbReference>
<proteinExistence type="predicted"/>
<feature type="domain" description="LamG-like jellyroll fold" evidence="4">
    <location>
        <begin position="97"/>
        <end position="228"/>
    </location>
</feature>
<keyword evidence="2" id="KW-0677">Repeat</keyword>
<evidence type="ECO:0000259" key="4">
    <source>
        <dbReference type="SMART" id="SM00560"/>
    </source>
</evidence>
<dbReference type="InterPro" id="IPR013320">
    <property type="entry name" value="ConA-like_dom_sf"/>
</dbReference>